<keyword evidence="2" id="KW-1185">Reference proteome</keyword>
<accession>A0A9N8VE28</accession>
<reference evidence="1" key="1">
    <citation type="submission" date="2021-06" db="EMBL/GenBank/DDBJ databases">
        <authorList>
            <person name="Kallberg Y."/>
            <person name="Tangrot J."/>
            <person name="Rosling A."/>
        </authorList>
    </citation>
    <scope>NUCLEOTIDE SEQUENCE</scope>
    <source>
        <strain evidence="1">AZ414A</strain>
    </source>
</reference>
<protein>
    <submittedName>
        <fullName evidence="1">8161_t:CDS:1</fullName>
    </submittedName>
</protein>
<evidence type="ECO:0000313" key="2">
    <source>
        <dbReference type="Proteomes" id="UP000789706"/>
    </source>
</evidence>
<comment type="caution">
    <text evidence="1">The sequence shown here is derived from an EMBL/GenBank/DDBJ whole genome shotgun (WGS) entry which is preliminary data.</text>
</comment>
<evidence type="ECO:0000313" key="1">
    <source>
        <dbReference type="EMBL" id="CAG8452055.1"/>
    </source>
</evidence>
<dbReference type="Proteomes" id="UP000789706">
    <property type="component" value="Unassembled WGS sequence"/>
</dbReference>
<dbReference type="EMBL" id="CAJVPK010000115">
    <property type="protein sequence ID" value="CAG8452055.1"/>
    <property type="molecule type" value="Genomic_DNA"/>
</dbReference>
<gene>
    <name evidence="1" type="ORF">DEBURN_LOCUS2197</name>
</gene>
<proteinExistence type="predicted"/>
<sequence length="83" mass="9836">MPVMPVQSSNQNFNTDRFEENLVYLDDYESLPAEMQLNKATTGYEVEQLKNLGIYYLQLRNMPKRKFPLPLQLMTRWTVTFEG</sequence>
<name>A0A9N8VE28_9GLOM</name>
<dbReference type="AlphaFoldDB" id="A0A9N8VE28"/>
<dbReference type="OrthoDB" id="5411773at2759"/>
<organism evidence="1 2">
    <name type="scientific">Diversispora eburnea</name>
    <dbReference type="NCBI Taxonomy" id="1213867"/>
    <lineage>
        <taxon>Eukaryota</taxon>
        <taxon>Fungi</taxon>
        <taxon>Fungi incertae sedis</taxon>
        <taxon>Mucoromycota</taxon>
        <taxon>Glomeromycotina</taxon>
        <taxon>Glomeromycetes</taxon>
        <taxon>Diversisporales</taxon>
        <taxon>Diversisporaceae</taxon>
        <taxon>Diversispora</taxon>
    </lineage>
</organism>